<dbReference type="EMBL" id="CAJNOT010007939">
    <property type="protein sequence ID" value="CAF1513269.1"/>
    <property type="molecule type" value="Genomic_DNA"/>
</dbReference>
<name>A0A820ALZ7_9BILA</name>
<accession>A0A820ALZ7</accession>
<gene>
    <name evidence="2" type="ORF">JBS370_LOCUS36179</name>
    <name evidence="1" type="ORF">ZHD862_LOCUS38023</name>
</gene>
<dbReference type="Proteomes" id="UP000663864">
    <property type="component" value="Unassembled WGS sequence"/>
</dbReference>
<reference evidence="2" key="1">
    <citation type="submission" date="2021-02" db="EMBL/GenBank/DDBJ databases">
        <authorList>
            <person name="Nowell W R."/>
        </authorList>
    </citation>
    <scope>NUCLEOTIDE SEQUENCE</scope>
</reference>
<dbReference type="AlphaFoldDB" id="A0A820ALZ7"/>
<feature type="non-terminal residue" evidence="2">
    <location>
        <position position="82"/>
    </location>
</feature>
<evidence type="ECO:0000313" key="1">
    <source>
        <dbReference type="EMBL" id="CAF1513269.1"/>
    </source>
</evidence>
<dbReference type="Proteomes" id="UP000663836">
    <property type="component" value="Unassembled WGS sequence"/>
</dbReference>
<dbReference type="EMBL" id="CAJOBD010013803">
    <property type="protein sequence ID" value="CAF4194120.1"/>
    <property type="molecule type" value="Genomic_DNA"/>
</dbReference>
<comment type="caution">
    <text evidence="2">The sequence shown here is derived from an EMBL/GenBank/DDBJ whole genome shotgun (WGS) entry which is preliminary data.</text>
</comment>
<evidence type="ECO:0000313" key="3">
    <source>
        <dbReference type="Proteomes" id="UP000663836"/>
    </source>
</evidence>
<protein>
    <submittedName>
        <fullName evidence="2">Uncharacterized protein</fullName>
    </submittedName>
</protein>
<sequence>MAANVEDEWINGQFDVTVSIYFKKLDNWIDGIIKKLPTFLLGKYLIEWKEQRLILESQVLEKIIKSDNVQPEQIIAKTKPYP</sequence>
<evidence type="ECO:0000313" key="2">
    <source>
        <dbReference type="EMBL" id="CAF4194120.1"/>
    </source>
</evidence>
<proteinExistence type="predicted"/>
<organism evidence="2 3">
    <name type="scientific">Rotaria sordida</name>
    <dbReference type="NCBI Taxonomy" id="392033"/>
    <lineage>
        <taxon>Eukaryota</taxon>
        <taxon>Metazoa</taxon>
        <taxon>Spiralia</taxon>
        <taxon>Gnathifera</taxon>
        <taxon>Rotifera</taxon>
        <taxon>Eurotatoria</taxon>
        <taxon>Bdelloidea</taxon>
        <taxon>Philodinida</taxon>
        <taxon>Philodinidae</taxon>
        <taxon>Rotaria</taxon>
    </lineage>
</organism>